<sequence>MTLGALFTSQDEWFYNYNRRRSLFLPFTVFTIWGVRLRSSIGQVGAKRWSWSDCGTVVVGPSLDVEASPVGTTMTSDPFVFFMAFRRSVFVLLAVTRPPSFIFRPSFVIV</sequence>
<dbReference type="EMBL" id="NHYD01001172">
    <property type="protein sequence ID" value="PPQ92030.1"/>
    <property type="molecule type" value="Genomic_DNA"/>
</dbReference>
<accession>A0A409XMU4</accession>
<evidence type="ECO:0000313" key="1">
    <source>
        <dbReference type="EMBL" id="PPQ92030.1"/>
    </source>
</evidence>
<evidence type="ECO:0000313" key="2">
    <source>
        <dbReference type="Proteomes" id="UP000283269"/>
    </source>
</evidence>
<name>A0A409XMU4_PSICY</name>
<protein>
    <submittedName>
        <fullName evidence="1">Uncharacterized protein</fullName>
    </submittedName>
</protein>
<dbReference type="InParanoid" id="A0A409XMU4"/>
<keyword evidence="2" id="KW-1185">Reference proteome</keyword>
<proteinExistence type="predicted"/>
<reference evidence="1 2" key="1">
    <citation type="journal article" date="2018" name="Evol. Lett.">
        <title>Horizontal gene cluster transfer increased hallucinogenic mushroom diversity.</title>
        <authorList>
            <person name="Reynolds H.T."/>
            <person name="Vijayakumar V."/>
            <person name="Gluck-Thaler E."/>
            <person name="Korotkin H.B."/>
            <person name="Matheny P.B."/>
            <person name="Slot J.C."/>
        </authorList>
    </citation>
    <scope>NUCLEOTIDE SEQUENCE [LARGE SCALE GENOMIC DNA]</scope>
    <source>
        <strain evidence="1 2">2631</strain>
    </source>
</reference>
<dbReference type="Proteomes" id="UP000283269">
    <property type="component" value="Unassembled WGS sequence"/>
</dbReference>
<organism evidence="1 2">
    <name type="scientific">Psilocybe cyanescens</name>
    <dbReference type="NCBI Taxonomy" id="93625"/>
    <lineage>
        <taxon>Eukaryota</taxon>
        <taxon>Fungi</taxon>
        <taxon>Dikarya</taxon>
        <taxon>Basidiomycota</taxon>
        <taxon>Agaricomycotina</taxon>
        <taxon>Agaricomycetes</taxon>
        <taxon>Agaricomycetidae</taxon>
        <taxon>Agaricales</taxon>
        <taxon>Agaricineae</taxon>
        <taxon>Strophariaceae</taxon>
        <taxon>Psilocybe</taxon>
    </lineage>
</organism>
<gene>
    <name evidence="1" type="ORF">CVT25_004764</name>
</gene>
<comment type="caution">
    <text evidence="1">The sequence shown here is derived from an EMBL/GenBank/DDBJ whole genome shotgun (WGS) entry which is preliminary data.</text>
</comment>
<dbReference type="AlphaFoldDB" id="A0A409XMU4"/>